<keyword evidence="5 7" id="KW-1133">Transmembrane helix</keyword>
<feature type="transmembrane region" description="Helical" evidence="7">
    <location>
        <begin position="12"/>
        <end position="34"/>
    </location>
</feature>
<evidence type="ECO:0000256" key="5">
    <source>
        <dbReference type="ARBA" id="ARBA00022989"/>
    </source>
</evidence>
<feature type="transmembrane region" description="Helical" evidence="7">
    <location>
        <begin position="115"/>
        <end position="134"/>
    </location>
</feature>
<evidence type="ECO:0000256" key="4">
    <source>
        <dbReference type="ARBA" id="ARBA00022692"/>
    </source>
</evidence>
<evidence type="ECO:0000256" key="3">
    <source>
        <dbReference type="ARBA" id="ARBA00022475"/>
    </source>
</evidence>
<sequence length="139" mass="15135">MSHLLPKTLLTQIGSFSVFTIVSITIFLAAIFLFKKFTSYDEIEEIKKNNRAVAIVYSGAILSVSIIIASLVRAEAGMIELLIWSSVGLVAQIILFSAVKLIFPKYIERIKNGEDAIAIIMFSLAIAIALINAACISTP</sequence>
<dbReference type="RefSeq" id="WP_107288623.1">
    <property type="nucleotide sequence ID" value="NZ_PYNF01000002.1"/>
</dbReference>
<protein>
    <recommendedName>
        <fullName evidence="10">DUF350 domain-containing protein</fullName>
    </recommendedName>
</protein>
<evidence type="ECO:0008006" key="10">
    <source>
        <dbReference type="Google" id="ProtNLM"/>
    </source>
</evidence>
<evidence type="ECO:0000313" key="8">
    <source>
        <dbReference type="EMBL" id="PSV00896.1"/>
    </source>
</evidence>
<dbReference type="Proteomes" id="UP000241426">
    <property type="component" value="Unassembled WGS sequence"/>
</dbReference>
<evidence type="ECO:0000256" key="2">
    <source>
        <dbReference type="ARBA" id="ARBA00005779"/>
    </source>
</evidence>
<dbReference type="Pfam" id="PF03994">
    <property type="entry name" value="DUF350"/>
    <property type="match status" value="1"/>
</dbReference>
<dbReference type="GO" id="GO:0005886">
    <property type="term" value="C:plasma membrane"/>
    <property type="evidence" value="ECO:0007669"/>
    <property type="project" value="UniProtKB-SubCell"/>
</dbReference>
<keyword evidence="4 7" id="KW-0812">Transmembrane</keyword>
<feature type="transmembrane region" description="Helical" evidence="7">
    <location>
        <begin position="54"/>
        <end position="72"/>
    </location>
</feature>
<evidence type="ECO:0000256" key="6">
    <source>
        <dbReference type="ARBA" id="ARBA00023136"/>
    </source>
</evidence>
<evidence type="ECO:0000313" key="9">
    <source>
        <dbReference type="Proteomes" id="UP000241426"/>
    </source>
</evidence>
<dbReference type="AlphaFoldDB" id="A0A2T3KM71"/>
<dbReference type="EMBL" id="PYNF01000002">
    <property type="protein sequence ID" value="PSV00896.1"/>
    <property type="molecule type" value="Genomic_DNA"/>
</dbReference>
<comment type="similarity">
    <text evidence="2">Belongs to the UPF0719 family.</text>
</comment>
<accession>A0A2T3KM71</accession>
<keyword evidence="3" id="KW-1003">Cell membrane</keyword>
<dbReference type="PANTHER" id="PTHR40043:SF1">
    <property type="entry name" value="UPF0719 INNER MEMBRANE PROTEIN YJFL"/>
    <property type="match status" value="1"/>
</dbReference>
<name>A0A2T3KM71_9GAMM</name>
<gene>
    <name evidence="8" type="ORF">C9J27_02395</name>
</gene>
<evidence type="ECO:0000256" key="1">
    <source>
        <dbReference type="ARBA" id="ARBA00004651"/>
    </source>
</evidence>
<comment type="caution">
    <text evidence="8">The sequence shown here is derived from an EMBL/GenBank/DDBJ whole genome shotgun (WGS) entry which is preliminary data.</text>
</comment>
<dbReference type="InterPro" id="IPR007140">
    <property type="entry name" value="DUF350"/>
</dbReference>
<evidence type="ECO:0000256" key="7">
    <source>
        <dbReference type="SAM" id="Phobius"/>
    </source>
</evidence>
<proteinExistence type="inferred from homology"/>
<dbReference type="PANTHER" id="PTHR40043">
    <property type="entry name" value="UPF0719 INNER MEMBRANE PROTEIN YJFL"/>
    <property type="match status" value="1"/>
</dbReference>
<organism evidence="8 9">
    <name type="scientific">Photobacterium kishitanii</name>
    <dbReference type="NCBI Taxonomy" id="318456"/>
    <lineage>
        <taxon>Bacteria</taxon>
        <taxon>Pseudomonadati</taxon>
        <taxon>Pseudomonadota</taxon>
        <taxon>Gammaproteobacteria</taxon>
        <taxon>Vibrionales</taxon>
        <taxon>Vibrionaceae</taxon>
        <taxon>Photobacterium</taxon>
    </lineage>
</organism>
<feature type="transmembrane region" description="Helical" evidence="7">
    <location>
        <begin position="78"/>
        <end position="103"/>
    </location>
</feature>
<reference evidence="8 9" key="1">
    <citation type="submission" date="2018-01" db="EMBL/GenBank/DDBJ databases">
        <title>Whole genome sequencing of Histamine producing bacteria.</title>
        <authorList>
            <person name="Butler K."/>
        </authorList>
    </citation>
    <scope>NUCLEOTIDE SEQUENCE [LARGE SCALE GENOMIC DNA]</scope>
    <source>
        <strain evidence="8 9">FS-7.2</strain>
    </source>
</reference>
<keyword evidence="6 7" id="KW-0472">Membrane</keyword>
<comment type="subcellular location">
    <subcellularLocation>
        <location evidence="1">Cell membrane</location>
        <topology evidence="1">Multi-pass membrane protein</topology>
    </subcellularLocation>
</comment>